<evidence type="ECO:0000256" key="1">
    <source>
        <dbReference type="ARBA" id="ARBA00022723"/>
    </source>
</evidence>
<dbReference type="Gene3D" id="3.30.40.10">
    <property type="entry name" value="Zinc/RING finger domain, C3HC4 (zinc finger)"/>
    <property type="match status" value="1"/>
</dbReference>
<comment type="caution">
    <text evidence="5">The sequence shown here is derived from an EMBL/GenBank/DDBJ whole genome shotgun (WGS) entry which is preliminary data.</text>
</comment>
<reference evidence="5" key="2">
    <citation type="submission" date="2023-02" db="EMBL/GenBank/DDBJ databases">
        <authorList>
            <consortium name="DOE Joint Genome Institute"/>
            <person name="Mondo S.J."/>
            <person name="Chang Y."/>
            <person name="Wang Y."/>
            <person name="Ahrendt S."/>
            <person name="Andreopoulos W."/>
            <person name="Barry K."/>
            <person name="Beard J."/>
            <person name="Benny G.L."/>
            <person name="Blankenship S."/>
            <person name="Bonito G."/>
            <person name="Cuomo C."/>
            <person name="Desiro A."/>
            <person name="Gervers K.A."/>
            <person name="Hundley H."/>
            <person name="Kuo A."/>
            <person name="LaButti K."/>
            <person name="Lang B.F."/>
            <person name="Lipzen A."/>
            <person name="O'Donnell K."/>
            <person name="Pangilinan J."/>
            <person name="Reynolds N."/>
            <person name="Sandor L."/>
            <person name="Smith M.W."/>
            <person name="Tsang A."/>
            <person name="Grigoriev I.V."/>
            <person name="Stajich J.E."/>
            <person name="Spatafora J.W."/>
        </authorList>
    </citation>
    <scope>NUCLEOTIDE SEQUENCE</scope>
    <source>
        <strain evidence="5">RSA 2281</strain>
    </source>
</reference>
<reference evidence="5" key="1">
    <citation type="journal article" date="2022" name="IScience">
        <title>Evolution of zygomycete secretomes and the origins of terrestrial fungal ecologies.</title>
        <authorList>
            <person name="Chang Y."/>
            <person name="Wang Y."/>
            <person name="Mondo S."/>
            <person name="Ahrendt S."/>
            <person name="Andreopoulos W."/>
            <person name="Barry K."/>
            <person name="Beard J."/>
            <person name="Benny G.L."/>
            <person name="Blankenship S."/>
            <person name="Bonito G."/>
            <person name="Cuomo C."/>
            <person name="Desiro A."/>
            <person name="Gervers K.A."/>
            <person name="Hundley H."/>
            <person name="Kuo A."/>
            <person name="LaButti K."/>
            <person name="Lang B.F."/>
            <person name="Lipzen A."/>
            <person name="O'Donnell K."/>
            <person name="Pangilinan J."/>
            <person name="Reynolds N."/>
            <person name="Sandor L."/>
            <person name="Smith M.E."/>
            <person name="Tsang A."/>
            <person name="Grigoriev I.V."/>
            <person name="Stajich J.E."/>
            <person name="Spatafora J.W."/>
        </authorList>
    </citation>
    <scope>NUCLEOTIDE SEQUENCE</scope>
    <source>
        <strain evidence="5">RSA 2281</strain>
    </source>
</reference>
<sequence>MGIKRTVLIDEPFPDLFCGLCQGEFWEIDFIPVLVPHFVFLLLLLLEILDDPVQVRCPEDHMFCSSCIGNYLQQSRTCPHCLTDLDPSLFQPSKFVQRQIGRLRVRCPYHEAGCTWQGILSDSHPNEDR</sequence>
<protein>
    <recommendedName>
        <fullName evidence="4">Zinc finger C3HC4 RING-type domain-containing protein</fullName>
    </recommendedName>
</protein>
<name>A0AAD5KA71_9FUNG</name>
<evidence type="ECO:0000313" key="6">
    <source>
        <dbReference type="Proteomes" id="UP001209540"/>
    </source>
</evidence>
<gene>
    <name evidence="5" type="ORF">BDA99DRAFT_509467</name>
</gene>
<proteinExistence type="predicted"/>
<keyword evidence="6" id="KW-1185">Reference proteome</keyword>
<evidence type="ECO:0000256" key="2">
    <source>
        <dbReference type="ARBA" id="ARBA00022771"/>
    </source>
</evidence>
<dbReference type="InterPro" id="IPR013083">
    <property type="entry name" value="Znf_RING/FYVE/PHD"/>
</dbReference>
<dbReference type="PANTHER" id="PTHR10131:SF94">
    <property type="entry name" value="TNF RECEPTOR-ASSOCIATED FACTOR 4"/>
    <property type="match status" value="1"/>
</dbReference>
<dbReference type="Proteomes" id="UP001209540">
    <property type="component" value="Unassembled WGS sequence"/>
</dbReference>
<evidence type="ECO:0000313" key="5">
    <source>
        <dbReference type="EMBL" id="KAI9263153.1"/>
    </source>
</evidence>
<dbReference type="PANTHER" id="PTHR10131">
    <property type="entry name" value="TNF RECEPTOR ASSOCIATED FACTOR"/>
    <property type="match status" value="1"/>
</dbReference>
<dbReference type="GO" id="GO:0043122">
    <property type="term" value="P:regulation of canonical NF-kappaB signal transduction"/>
    <property type="evidence" value="ECO:0007669"/>
    <property type="project" value="TreeGrafter"/>
</dbReference>
<dbReference type="InterPro" id="IPR018957">
    <property type="entry name" value="Znf_C3HC4_RING-type"/>
</dbReference>
<dbReference type="EMBL" id="JAIXMP010000013">
    <property type="protein sequence ID" value="KAI9263153.1"/>
    <property type="molecule type" value="Genomic_DNA"/>
</dbReference>
<dbReference type="SUPFAM" id="SSF57850">
    <property type="entry name" value="RING/U-box"/>
    <property type="match status" value="1"/>
</dbReference>
<evidence type="ECO:0000256" key="3">
    <source>
        <dbReference type="ARBA" id="ARBA00022833"/>
    </source>
</evidence>
<keyword evidence="2" id="KW-0863">Zinc-finger</keyword>
<dbReference type="GO" id="GO:0008270">
    <property type="term" value="F:zinc ion binding"/>
    <property type="evidence" value="ECO:0007669"/>
    <property type="project" value="UniProtKB-KW"/>
</dbReference>
<dbReference type="AlphaFoldDB" id="A0AAD5KA71"/>
<keyword evidence="1" id="KW-0479">Metal-binding</keyword>
<organism evidence="5 6">
    <name type="scientific">Phascolomyces articulosus</name>
    <dbReference type="NCBI Taxonomy" id="60185"/>
    <lineage>
        <taxon>Eukaryota</taxon>
        <taxon>Fungi</taxon>
        <taxon>Fungi incertae sedis</taxon>
        <taxon>Mucoromycota</taxon>
        <taxon>Mucoromycotina</taxon>
        <taxon>Mucoromycetes</taxon>
        <taxon>Mucorales</taxon>
        <taxon>Lichtheimiaceae</taxon>
        <taxon>Phascolomyces</taxon>
    </lineage>
</organism>
<evidence type="ECO:0000259" key="4">
    <source>
        <dbReference type="Pfam" id="PF00097"/>
    </source>
</evidence>
<keyword evidence="3" id="KW-0862">Zinc</keyword>
<accession>A0AAD5KA71</accession>
<feature type="domain" description="Zinc finger C3HC4 RING-type" evidence="4">
    <location>
        <begin position="47"/>
        <end position="81"/>
    </location>
</feature>
<dbReference type="Pfam" id="PF00097">
    <property type="entry name" value="zf-C3HC4"/>
    <property type="match status" value="1"/>
</dbReference>